<keyword evidence="4" id="KW-0503">Monooxygenase</keyword>
<dbReference type="InterPro" id="IPR036188">
    <property type="entry name" value="FAD/NAD-bd_sf"/>
</dbReference>
<evidence type="ECO:0000259" key="5">
    <source>
        <dbReference type="Pfam" id="PF01494"/>
    </source>
</evidence>
<evidence type="ECO:0000313" key="6">
    <source>
        <dbReference type="EMBL" id="MFC5503183.1"/>
    </source>
</evidence>
<accession>A0ABW0NV42</accession>
<dbReference type="InterPro" id="IPR002938">
    <property type="entry name" value="FAD-bd"/>
</dbReference>
<protein>
    <submittedName>
        <fullName evidence="6">FAD-dependent oxidoreductase</fullName>
    </submittedName>
</protein>
<keyword evidence="2" id="KW-0274">FAD</keyword>
<feature type="domain" description="FAD-binding" evidence="5">
    <location>
        <begin position="4"/>
        <end position="325"/>
    </location>
</feature>
<evidence type="ECO:0000256" key="1">
    <source>
        <dbReference type="ARBA" id="ARBA00022630"/>
    </source>
</evidence>
<dbReference type="RefSeq" id="WP_386740894.1">
    <property type="nucleotide sequence ID" value="NZ_JBHSMG010000003.1"/>
</dbReference>
<organism evidence="6 7">
    <name type="scientific">Lysinimonas soli</name>
    <dbReference type="NCBI Taxonomy" id="1074233"/>
    <lineage>
        <taxon>Bacteria</taxon>
        <taxon>Bacillati</taxon>
        <taxon>Actinomycetota</taxon>
        <taxon>Actinomycetes</taxon>
        <taxon>Micrococcales</taxon>
        <taxon>Microbacteriaceae</taxon>
        <taxon>Lysinimonas</taxon>
    </lineage>
</organism>
<dbReference type="Proteomes" id="UP001596039">
    <property type="component" value="Unassembled WGS sequence"/>
</dbReference>
<sequence length="373" mass="39501">MTLSVTIIGAGLGGLTAARVLQRHGIPAAVYELDTSDQARSQGGQLDLHEENGQLALAIAGLSDEFRSIVHLGGAAARVFDRHGVLLAEMPDDGTMTNPEALRGDIRRILLESLDPGTVRWGKKLTSASALGDGRHELVFADGSVVVSEMLIGADGVWSKVRPLVSDSVPSYSGLSYIDTYLDDVDVRHAGIAKVVGGGALYALEPGRGFLAHREPGNRIHNYVVLDESPEWFGSIDFGDAVATKARLVIEFDDWADDLKGLISDADTDPILRMIYELPDDHHWTHSSGVTLIGDAAHATVPGSDGANNAMLDGAELAQAIAAHRDDSDTALAEFEQVMFARSATAAAVGHQDVDLIFGSGAPHALADLFRGV</sequence>
<gene>
    <name evidence="6" type="ORF">ACFPJ4_13115</name>
</gene>
<dbReference type="EMBL" id="JBHSMG010000003">
    <property type="protein sequence ID" value="MFC5503183.1"/>
    <property type="molecule type" value="Genomic_DNA"/>
</dbReference>
<dbReference type="Gene3D" id="3.50.50.60">
    <property type="entry name" value="FAD/NAD(P)-binding domain"/>
    <property type="match status" value="1"/>
</dbReference>
<evidence type="ECO:0000256" key="4">
    <source>
        <dbReference type="ARBA" id="ARBA00023033"/>
    </source>
</evidence>
<keyword evidence="3" id="KW-0560">Oxidoreductase</keyword>
<dbReference type="PRINTS" id="PR00420">
    <property type="entry name" value="RNGMNOXGNASE"/>
</dbReference>
<keyword evidence="1" id="KW-0285">Flavoprotein</keyword>
<proteinExistence type="predicted"/>
<dbReference type="Pfam" id="PF01494">
    <property type="entry name" value="FAD_binding_3"/>
    <property type="match status" value="1"/>
</dbReference>
<dbReference type="SUPFAM" id="SSF51905">
    <property type="entry name" value="FAD/NAD(P)-binding domain"/>
    <property type="match status" value="1"/>
</dbReference>
<name>A0ABW0NV42_9MICO</name>
<comment type="caution">
    <text evidence="6">The sequence shown here is derived from an EMBL/GenBank/DDBJ whole genome shotgun (WGS) entry which is preliminary data.</text>
</comment>
<dbReference type="PANTHER" id="PTHR46972:SF1">
    <property type="entry name" value="FAD DEPENDENT OXIDOREDUCTASE DOMAIN-CONTAINING PROTEIN"/>
    <property type="match status" value="1"/>
</dbReference>
<evidence type="ECO:0000256" key="2">
    <source>
        <dbReference type="ARBA" id="ARBA00022827"/>
    </source>
</evidence>
<dbReference type="PANTHER" id="PTHR46972">
    <property type="entry name" value="MONOOXYGENASE ASQM-RELATED"/>
    <property type="match status" value="1"/>
</dbReference>
<evidence type="ECO:0000256" key="3">
    <source>
        <dbReference type="ARBA" id="ARBA00023002"/>
    </source>
</evidence>
<evidence type="ECO:0000313" key="7">
    <source>
        <dbReference type="Proteomes" id="UP001596039"/>
    </source>
</evidence>
<keyword evidence="7" id="KW-1185">Reference proteome</keyword>
<reference evidence="7" key="1">
    <citation type="journal article" date="2019" name="Int. J. Syst. Evol. Microbiol.">
        <title>The Global Catalogue of Microorganisms (GCM) 10K type strain sequencing project: providing services to taxonomists for standard genome sequencing and annotation.</title>
        <authorList>
            <consortium name="The Broad Institute Genomics Platform"/>
            <consortium name="The Broad Institute Genome Sequencing Center for Infectious Disease"/>
            <person name="Wu L."/>
            <person name="Ma J."/>
        </authorList>
    </citation>
    <scope>NUCLEOTIDE SEQUENCE [LARGE SCALE GENOMIC DNA]</scope>
    <source>
        <strain evidence="7">CGMCC 4.6997</strain>
    </source>
</reference>